<dbReference type="OMA" id="GHEFELE"/>
<protein>
    <submittedName>
        <fullName evidence="2">GH22832</fullName>
    </submittedName>
</protein>
<keyword evidence="3" id="KW-1185">Reference proteome</keyword>
<dbReference type="PhylomeDB" id="B4JW11"/>
<evidence type="ECO:0000256" key="1">
    <source>
        <dbReference type="SAM" id="MobiDB-lite"/>
    </source>
</evidence>
<name>B4JW11_DROGR</name>
<accession>B4JW11</accession>
<organism evidence="3">
    <name type="scientific">Drosophila grimshawi</name>
    <name type="common">Hawaiian fruit fly</name>
    <name type="synonym">Idiomyia grimshawi</name>
    <dbReference type="NCBI Taxonomy" id="7222"/>
    <lineage>
        <taxon>Eukaryota</taxon>
        <taxon>Metazoa</taxon>
        <taxon>Ecdysozoa</taxon>
        <taxon>Arthropoda</taxon>
        <taxon>Hexapoda</taxon>
        <taxon>Insecta</taxon>
        <taxon>Pterygota</taxon>
        <taxon>Neoptera</taxon>
        <taxon>Endopterygota</taxon>
        <taxon>Diptera</taxon>
        <taxon>Brachycera</taxon>
        <taxon>Muscomorpha</taxon>
        <taxon>Ephydroidea</taxon>
        <taxon>Drosophilidae</taxon>
        <taxon>Drosophila</taxon>
        <taxon>Hawaiian Drosophila</taxon>
    </lineage>
</organism>
<feature type="region of interest" description="Disordered" evidence="1">
    <location>
        <begin position="182"/>
        <end position="210"/>
    </location>
</feature>
<gene>
    <name evidence="2" type="primary">Dgri\GH22832</name>
    <name evidence="2" type="ORF">Dgri_GH22832</name>
</gene>
<evidence type="ECO:0000313" key="3">
    <source>
        <dbReference type="Proteomes" id="UP000001070"/>
    </source>
</evidence>
<dbReference type="OrthoDB" id="7848000at2759"/>
<feature type="compositionally biased region" description="Basic residues" evidence="1">
    <location>
        <begin position="191"/>
        <end position="201"/>
    </location>
</feature>
<reference evidence="2 3" key="1">
    <citation type="journal article" date="2007" name="Nature">
        <title>Evolution of genes and genomes on the Drosophila phylogeny.</title>
        <authorList>
            <consortium name="Drosophila 12 Genomes Consortium"/>
            <person name="Clark A.G."/>
            <person name="Eisen M.B."/>
            <person name="Smith D.R."/>
            <person name="Bergman C.M."/>
            <person name="Oliver B."/>
            <person name="Markow T.A."/>
            <person name="Kaufman T.C."/>
            <person name="Kellis M."/>
            <person name="Gelbart W."/>
            <person name="Iyer V.N."/>
            <person name="Pollard D.A."/>
            <person name="Sackton T.B."/>
            <person name="Larracuente A.M."/>
            <person name="Singh N.D."/>
            <person name="Abad J.P."/>
            <person name="Abt D.N."/>
            <person name="Adryan B."/>
            <person name="Aguade M."/>
            <person name="Akashi H."/>
            <person name="Anderson W.W."/>
            <person name="Aquadro C.F."/>
            <person name="Ardell D.H."/>
            <person name="Arguello R."/>
            <person name="Artieri C.G."/>
            <person name="Barbash D.A."/>
            <person name="Barker D."/>
            <person name="Barsanti P."/>
            <person name="Batterham P."/>
            <person name="Batzoglou S."/>
            <person name="Begun D."/>
            <person name="Bhutkar A."/>
            <person name="Blanco E."/>
            <person name="Bosak S.A."/>
            <person name="Bradley R.K."/>
            <person name="Brand A.D."/>
            <person name="Brent M.R."/>
            <person name="Brooks A.N."/>
            <person name="Brown R.H."/>
            <person name="Butlin R.K."/>
            <person name="Caggese C."/>
            <person name="Calvi B.R."/>
            <person name="Bernardo de Carvalho A."/>
            <person name="Caspi A."/>
            <person name="Castrezana S."/>
            <person name="Celniker S.E."/>
            <person name="Chang J.L."/>
            <person name="Chapple C."/>
            <person name="Chatterji S."/>
            <person name="Chinwalla A."/>
            <person name="Civetta A."/>
            <person name="Clifton S.W."/>
            <person name="Comeron J.M."/>
            <person name="Costello J.C."/>
            <person name="Coyne J.A."/>
            <person name="Daub J."/>
            <person name="David R.G."/>
            <person name="Delcher A.L."/>
            <person name="Delehaunty K."/>
            <person name="Do C.B."/>
            <person name="Ebling H."/>
            <person name="Edwards K."/>
            <person name="Eickbush T."/>
            <person name="Evans J.D."/>
            <person name="Filipski A."/>
            <person name="Findeiss S."/>
            <person name="Freyhult E."/>
            <person name="Fulton L."/>
            <person name="Fulton R."/>
            <person name="Garcia A.C."/>
            <person name="Gardiner A."/>
            <person name="Garfield D.A."/>
            <person name="Garvin B.E."/>
            <person name="Gibson G."/>
            <person name="Gilbert D."/>
            <person name="Gnerre S."/>
            <person name="Godfrey J."/>
            <person name="Good R."/>
            <person name="Gotea V."/>
            <person name="Gravely B."/>
            <person name="Greenberg A.J."/>
            <person name="Griffiths-Jones S."/>
            <person name="Gross S."/>
            <person name="Guigo R."/>
            <person name="Gustafson E.A."/>
            <person name="Haerty W."/>
            <person name="Hahn M.W."/>
            <person name="Halligan D.L."/>
            <person name="Halpern A.L."/>
            <person name="Halter G.M."/>
            <person name="Han M.V."/>
            <person name="Heger A."/>
            <person name="Hillier L."/>
            <person name="Hinrichs A.S."/>
            <person name="Holmes I."/>
            <person name="Hoskins R.A."/>
            <person name="Hubisz M.J."/>
            <person name="Hultmark D."/>
            <person name="Huntley M.A."/>
            <person name="Jaffe D.B."/>
            <person name="Jagadeeshan S."/>
            <person name="Jeck W.R."/>
            <person name="Johnson J."/>
            <person name="Jones C.D."/>
            <person name="Jordan W.C."/>
            <person name="Karpen G.H."/>
            <person name="Kataoka E."/>
            <person name="Keightley P.D."/>
            <person name="Kheradpour P."/>
            <person name="Kirkness E.F."/>
            <person name="Koerich L.B."/>
            <person name="Kristiansen K."/>
            <person name="Kudrna D."/>
            <person name="Kulathinal R.J."/>
            <person name="Kumar S."/>
            <person name="Kwok R."/>
            <person name="Lander E."/>
            <person name="Langley C.H."/>
            <person name="Lapoint R."/>
            <person name="Lazzaro B.P."/>
            <person name="Lee S.J."/>
            <person name="Levesque L."/>
            <person name="Li R."/>
            <person name="Lin C.F."/>
            <person name="Lin M.F."/>
            <person name="Lindblad-Toh K."/>
            <person name="Llopart A."/>
            <person name="Long M."/>
            <person name="Low L."/>
            <person name="Lozovsky E."/>
            <person name="Lu J."/>
            <person name="Luo M."/>
            <person name="Machado C.A."/>
            <person name="Makalowski W."/>
            <person name="Marzo M."/>
            <person name="Matsuda M."/>
            <person name="Matzkin L."/>
            <person name="McAllister B."/>
            <person name="McBride C.S."/>
            <person name="McKernan B."/>
            <person name="McKernan K."/>
            <person name="Mendez-Lago M."/>
            <person name="Minx P."/>
            <person name="Mollenhauer M.U."/>
            <person name="Montooth K."/>
            <person name="Mount S.M."/>
            <person name="Mu X."/>
            <person name="Myers E."/>
            <person name="Negre B."/>
            <person name="Newfeld S."/>
            <person name="Nielsen R."/>
            <person name="Noor M.A."/>
            <person name="O'Grady P."/>
            <person name="Pachter L."/>
            <person name="Papaceit M."/>
            <person name="Parisi M.J."/>
            <person name="Parisi M."/>
            <person name="Parts L."/>
            <person name="Pedersen J.S."/>
            <person name="Pesole G."/>
            <person name="Phillippy A.M."/>
            <person name="Ponting C.P."/>
            <person name="Pop M."/>
            <person name="Porcelli D."/>
            <person name="Powell J.R."/>
            <person name="Prohaska S."/>
            <person name="Pruitt K."/>
            <person name="Puig M."/>
            <person name="Quesneville H."/>
            <person name="Ram K.R."/>
            <person name="Rand D."/>
            <person name="Rasmussen M.D."/>
            <person name="Reed L.K."/>
            <person name="Reenan R."/>
            <person name="Reily A."/>
            <person name="Remington K.A."/>
            <person name="Rieger T.T."/>
            <person name="Ritchie M.G."/>
            <person name="Robin C."/>
            <person name="Rogers Y.H."/>
            <person name="Rohde C."/>
            <person name="Rozas J."/>
            <person name="Rubenfield M.J."/>
            <person name="Ruiz A."/>
            <person name="Russo S."/>
            <person name="Salzberg S.L."/>
            <person name="Sanchez-Gracia A."/>
            <person name="Saranga D.J."/>
            <person name="Sato H."/>
            <person name="Schaeffer S.W."/>
            <person name="Schatz M.C."/>
            <person name="Schlenke T."/>
            <person name="Schwartz R."/>
            <person name="Segarra C."/>
            <person name="Singh R.S."/>
            <person name="Sirot L."/>
            <person name="Sirota M."/>
            <person name="Sisneros N.B."/>
            <person name="Smith C.D."/>
            <person name="Smith T.F."/>
            <person name="Spieth J."/>
            <person name="Stage D.E."/>
            <person name="Stark A."/>
            <person name="Stephan W."/>
            <person name="Strausberg R.L."/>
            <person name="Strempel S."/>
            <person name="Sturgill D."/>
            <person name="Sutton G."/>
            <person name="Sutton G.G."/>
            <person name="Tao W."/>
            <person name="Teichmann S."/>
            <person name="Tobari Y.N."/>
            <person name="Tomimura Y."/>
            <person name="Tsolas J.M."/>
            <person name="Valente V.L."/>
            <person name="Venter E."/>
            <person name="Venter J.C."/>
            <person name="Vicario S."/>
            <person name="Vieira F.G."/>
            <person name="Vilella A.J."/>
            <person name="Villasante A."/>
            <person name="Walenz B."/>
            <person name="Wang J."/>
            <person name="Wasserman M."/>
            <person name="Watts T."/>
            <person name="Wilson D."/>
            <person name="Wilson R.K."/>
            <person name="Wing R.A."/>
            <person name="Wolfner M.F."/>
            <person name="Wong A."/>
            <person name="Wong G.K."/>
            <person name="Wu C.I."/>
            <person name="Wu G."/>
            <person name="Yamamoto D."/>
            <person name="Yang H.P."/>
            <person name="Yang S.P."/>
            <person name="Yorke J.A."/>
            <person name="Yoshida K."/>
            <person name="Zdobnov E."/>
            <person name="Zhang P."/>
            <person name="Zhang Y."/>
            <person name="Zimin A.V."/>
            <person name="Baldwin J."/>
            <person name="Abdouelleil A."/>
            <person name="Abdulkadir J."/>
            <person name="Abebe A."/>
            <person name="Abera B."/>
            <person name="Abreu J."/>
            <person name="Acer S.C."/>
            <person name="Aftuck L."/>
            <person name="Alexander A."/>
            <person name="An P."/>
            <person name="Anderson E."/>
            <person name="Anderson S."/>
            <person name="Arachi H."/>
            <person name="Azer M."/>
            <person name="Bachantsang P."/>
            <person name="Barry A."/>
            <person name="Bayul T."/>
            <person name="Berlin A."/>
            <person name="Bessette D."/>
            <person name="Bloom T."/>
            <person name="Blye J."/>
            <person name="Boguslavskiy L."/>
            <person name="Bonnet C."/>
            <person name="Boukhgalter B."/>
            <person name="Bourzgui I."/>
            <person name="Brown A."/>
            <person name="Cahill P."/>
            <person name="Channer S."/>
            <person name="Cheshatsang Y."/>
            <person name="Chuda L."/>
            <person name="Citroen M."/>
            <person name="Collymore A."/>
            <person name="Cooke P."/>
            <person name="Costello M."/>
            <person name="D'Aco K."/>
            <person name="Daza R."/>
            <person name="De Haan G."/>
            <person name="DeGray S."/>
            <person name="DeMaso C."/>
            <person name="Dhargay N."/>
            <person name="Dooley K."/>
            <person name="Dooley E."/>
            <person name="Doricent M."/>
            <person name="Dorje P."/>
            <person name="Dorjee K."/>
            <person name="Dupes A."/>
            <person name="Elong R."/>
            <person name="Falk J."/>
            <person name="Farina A."/>
            <person name="Faro S."/>
            <person name="Ferguson D."/>
            <person name="Fisher S."/>
            <person name="Foley C.D."/>
            <person name="Franke A."/>
            <person name="Friedrich D."/>
            <person name="Gadbois L."/>
            <person name="Gearin G."/>
            <person name="Gearin C.R."/>
            <person name="Giannoukos G."/>
            <person name="Goode T."/>
            <person name="Graham J."/>
            <person name="Grandbois E."/>
            <person name="Grewal S."/>
            <person name="Gyaltsen K."/>
            <person name="Hafez N."/>
            <person name="Hagos B."/>
            <person name="Hall J."/>
            <person name="Henson C."/>
            <person name="Hollinger A."/>
            <person name="Honan T."/>
            <person name="Huard M.D."/>
            <person name="Hughes L."/>
            <person name="Hurhula B."/>
            <person name="Husby M.E."/>
            <person name="Kamat A."/>
            <person name="Kanga B."/>
            <person name="Kashin S."/>
            <person name="Khazanovich D."/>
            <person name="Kisner P."/>
            <person name="Lance K."/>
            <person name="Lara M."/>
            <person name="Lee W."/>
            <person name="Lennon N."/>
            <person name="Letendre F."/>
            <person name="LeVine R."/>
            <person name="Lipovsky A."/>
            <person name="Liu X."/>
            <person name="Liu J."/>
            <person name="Liu S."/>
            <person name="Lokyitsang T."/>
            <person name="Lokyitsang Y."/>
            <person name="Lubonja R."/>
            <person name="Lui A."/>
            <person name="MacDonald P."/>
            <person name="Magnisalis V."/>
            <person name="Maru K."/>
            <person name="Matthews C."/>
            <person name="McCusker W."/>
            <person name="McDonough S."/>
            <person name="Mehta T."/>
            <person name="Meldrim J."/>
            <person name="Meneus L."/>
            <person name="Mihai O."/>
            <person name="Mihalev A."/>
            <person name="Mihova T."/>
            <person name="Mittelman R."/>
            <person name="Mlenga V."/>
            <person name="Montmayeur A."/>
            <person name="Mulrain L."/>
            <person name="Navidi A."/>
            <person name="Naylor J."/>
            <person name="Negash T."/>
            <person name="Nguyen T."/>
            <person name="Nguyen N."/>
            <person name="Nicol R."/>
            <person name="Norbu C."/>
            <person name="Norbu N."/>
            <person name="Novod N."/>
            <person name="O'Neill B."/>
            <person name="Osman S."/>
            <person name="Markiewicz E."/>
            <person name="Oyono O.L."/>
            <person name="Patti C."/>
            <person name="Phunkhang P."/>
            <person name="Pierre F."/>
            <person name="Priest M."/>
            <person name="Raghuraman S."/>
            <person name="Rege F."/>
            <person name="Reyes R."/>
            <person name="Rise C."/>
            <person name="Rogov P."/>
            <person name="Ross K."/>
            <person name="Ryan E."/>
            <person name="Settipalli S."/>
            <person name="Shea T."/>
            <person name="Sherpa N."/>
            <person name="Shi L."/>
            <person name="Shih D."/>
            <person name="Sparrow T."/>
            <person name="Spaulding J."/>
            <person name="Stalker J."/>
            <person name="Stange-Thomann N."/>
            <person name="Stavropoulos S."/>
            <person name="Stone C."/>
            <person name="Strader C."/>
            <person name="Tesfaye S."/>
            <person name="Thomson T."/>
            <person name="Thoulutsang Y."/>
            <person name="Thoulutsang D."/>
            <person name="Topham K."/>
            <person name="Topping I."/>
            <person name="Tsamla T."/>
            <person name="Vassiliev H."/>
            <person name="Vo A."/>
            <person name="Wangchuk T."/>
            <person name="Wangdi T."/>
            <person name="Weiand M."/>
            <person name="Wilkinson J."/>
            <person name="Wilson A."/>
            <person name="Yadav S."/>
            <person name="Young G."/>
            <person name="Yu Q."/>
            <person name="Zembek L."/>
            <person name="Zhong D."/>
            <person name="Zimmer A."/>
            <person name="Zwirko Z."/>
            <person name="Jaffe D.B."/>
            <person name="Alvarez P."/>
            <person name="Brockman W."/>
            <person name="Butler J."/>
            <person name="Chin C."/>
            <person name="Gnerre S."/>
            <person name="Grabherr M."/>
            <person name="Kleber M."/>
            <person name="Mauceli E."/>
            <person name="MacCallum I."/>
        </authorList>
    </citation>
    <scope>NUCLEOTIDE SEQUENCE [LARGE SCALE GENOMIC DNA]</scope>
    <source>
        <strain evidence="3">Tucson 15287-2541.00</strain>
    </source>
</reference>
<dbReference type="HOGENOM" id="CLU_970664_0_0_1"/>
<dbReference type="InParanoid" id="B4JW11"/>
<dbReference type="Proteomes" id="UP000001070">
    <property type="component" value="Unassembled WGS sequence"/>
</dbReference>
<dbReference type="EMBL" id="CH916375">
    <property type="protein sequence ID" value="EDV98149.1"/>
    <property type="molecule type" value="Genomic_DNA"/>
</dbReference>
<evidence type="ECO:0000313" key="2">
    <source>
        <dbReference type="EMBL" id="EDV98149.1"/>
    </source>
</evidence>
<proteinExistence type="predicted"/>
<sequence>MSCGRITKLNVNIDKSQTHITYDDNSTRFIMNNPLGFVFRNMGAAGYRSCGNRDGQARGFLQRHFGRHGSLRRTPSMRELLARLQVEKYLGHEFELEQQQEQQQPKLIYTWALVELPVVLSQRATIFVHPVEQLVVLNLEWHLQSCKWRQFNVSELEELPKCYCVQIKEKMDILNELMKSAEPQAEEKQHPVKKMHSKSKSQSKSESKIDNNKAIMYSDVDLNIDLKQLTALHKVSKPLLKISTDPSHPPPLPFQINDRNEDEHNCDMCSNHAMGTGLGGGHLTACK</sequence>
<dbReference type="eggNOG" id="ENOG502TBH8">
    <property type="taxonomic scope" value="Eukaryota"/>
</dbReference>
<dbReference type="AlphaFoldDB" id="B4JW11"/>